<dbReference type="InterPro" id="IPR051024">
    <property type="entry name" value="GlcNAc_Chitin_IntDeg"/>
</dbReference>
<keyword evidence="2" id="KW-0147">Chitin-binding</keyword>
<evidence type="ECO:0000256" key="4">
    <source>
        <dbReference type="SAM" id="SignalP"/>
    </source>
</evidence>
<dbReference type="Pfam" id="PF18416">
    <property type="entry name" value="GbpA_2"/>
    <property type="match status" value="1"/>
</dbReference>
<feature type="chain" id="PRO_5045970190" evidence="4">
    <location>
        <begin position="32"/>
        <end position="495"/>
    </location>
</feature>
<reference evidence="8 9" key="1">
    <citation type="submission" date="2024-10" db="EMBL/GenBank/DDBJ databases">
        <title>Aeromonas and Pseudomonas from the Cagarras Archipelago, Rio de Janeiro, Brazil.</title>
        <authorList>
            <person name="Canellas A.L.B."/>
            <person name="Laport M.S."/>
        </authorList>
    </citation>
    <scope>NUCLEOTIDE SEQUENCE [LARGE SCALE GENOMIC DNA]</scope>
    <source>
        <strain evidence="8 9">CPF-4</strain>
    </source>
</reference>
<keyword evidence="9" id="KW-1185">Reference proteome</keyword>
<feature type="signal peptide" evidence="4">
    <location>
        <begin position="1"/>
        <end position="31"/>
    </location>
</feature>
<proteinExistence type="predicted"/>
<evidence type="ECO:0000259" key="6">
    <source>
        <dbReference type="Pfam" id="PF18416"/>
    </source>
</evidence>
<dbReference type="PANTHER" id="PTHR34823:SF1">
    <property type="entry name" value="CHITIN-BINDING TYPE-4 DOMAIN-CONTAINING PROTEIN"/>
    <property type="match status" value="1"/>
</dbReference>
<evidence type="ECO:0000256" key="2">
    <source>
        <dbReference type="ARBA" id="ARBA00022669"/>
    </source>
</evidence>
<dbReference type="Gene3D" id="3.30.70.2150">
    <property type="match status" value="1"/>
</dbReference>
<name>A0ABW7M1T2_9PSED</name>
<evidence type="ECO:0000259" key="7">
    <source>
        <dbReference type="Pfam" id="PF21868"/>
    </source>
</evidence>
<dbReference type="InterPro" id="IPR004302">
    <property type="entry name" value="Cellulose/chitin-bd_N"/>
</dbReference>
<sequence length="495" mass="53909">MIQSKRASALRKLPLAMAIGLATLASQQAFAHGYIESPKSRPFMCSPVGGALNANCGSVTYEPQSVEYVPASQQHHNGAYCPGDFTKCGPADDHIASGGLQKFNELDEQSSTRWSKTNIKSGMNEFRWKYAAGHASAYYQFYITKKDWNPNQPLTRDSFDLIPLLHENGNNNIPSTDVPTKHQVNIPADHTGYHVVLAAWRIADTDATFYQAIDVNIDNDGAPESQWSQIGAVQPEQLQIGDKVMTRVFTATGEQNARQTVLEISNTEQAQAKTWPFLLAEKVNKASAGYQMGQVGADDKITPSYGLNGIFKMAKSDVVRVEIQKDQASMPGTLTLSGLAADYTLNNGTANLHFNAVAQGGKYTIDATVFNSKGESIAHKQANAGENTPHFSLPVTDATAGDYDLVVVAKPEKGELLQKTHSFKLKDAAAGGEYDFVFPDGLASYKAGTKVLAKDGNTYECKPYPYSGWCKIYTPANNAYEPGAGRAWDQAWIRK</sequence>
<keyword evidence="1" id="KW-0964">Secreted</keyword>
<dbReference type="NCBIfam" id="NF009690">
    <property type="entry name" value="PRK13211.1"/>
    <property type="match status" value="1"/>
</dbReference>
<dbReference type="Proteomes" id="UP001609821">
    <property type="component" value="Unassembled WGS sequence"/>
</dbReference>
<dbReference type="PANTHER" id="PTHR34823">
    <property type="entry name" value="GLCNAC-BINDING PROTEIN A"/>
    <property type="match status" value="1"/>
</dbReference>
<comment type="caution">
    <text evidence="8">The sequence shown here is derived from an EMBL/GenBank/DDBJ whole genome shotgun (WGS) entry which is preliminary data.</text>
</comment>
<dbReference type="InterPro" id="IPR041029">
    <property type="entry name" value="GbpA_2"/>
</dbReference>
<keyword evidence="3 4" id="KW-0732">Signal</keyword>
<feature type="domain" description="N-acetylglucosamine binding protein A" evidence="6">
    <location>
        <begin position="227"/>
        <end position="324"/>
    </location>
</feature>
<dbReference type="InterPro" id="IPR054063">
    <property type="entry name" value="GbpA_D3"/>
</dbReference>
<evidence type="ECO:0000313" key="9">
    <source>
        <dbReference type="Proteomes" id="UP001609821"/>
    </source>
</evidence>
<dbReference type="InterPro" id="IPR014756">
    <property type="entry name" value="Ig_E-set"/>
</dbReference>
<evidence type="ECO:0000313" key="8">
    <source>
        <dbReference type="EMBL" id="MFH6567855.1"/>
    </source>
</evidence>
<dbReference type="EMBL" id="JBINXB010000031">
    <property type="protein sequence ID" value="MFH6567855.1"/>
    <property type="molecule type" value="Genomic_DNA"/>
</dbReference>
<dbReference type="CDD" id="cd21177">
    <property type="entry name" value="LPMO_AA10"/>
    <property type="match status" value="1"/>
</dbReference>
<dbReference type="Pfam" id="PF03067">
    <property type="entry name" value="LPMO_10"/>
    <property type="match status" value="1"/>
</dbReference>
<evidence type="ECO:0000259" key="5">
    <source>
        <dbReference type="Pfam" id="PF03067"/>
    </source>
</evidence>
<dbReference type="RefSeq" id="WP_321833524.1">
    <property type="nucleotide sequence ID" value="NZ_JBINXA010000012.1"/>
</dbReference>
<accession>A0ABW7M1T2</accession>
<protein>
    <submittedName>
        <fullName evidence="8">N-acetylglucosamine-binding protein GbpA</fullName>
    </submittedName>
</protein>
<dbReference type="Gene3D" id="2.70.50.50">
    <property type="entry name" value="chitin-binding protein cbp21"/>
    <property type="match status" value="1"/>
</dbReference>
<dbReference type="Pfam" id="PF21868">
    <property type="entry name" value="GbpA_D3"/>
    <property type="match status" value="1"/>
</dbReference>
<dbReference type="SUPFAM" id="SSF81296">
    <property type="entry name" value="E set domains"/>
    <property type="match status" value="1"/>
</dbReference>
<evidence type="ECO:0000256" key="3">
    <source>
        <dbReference type="ARBA" id="ARBA00022729"/>
    </source>
</evidence>
<evidence type="ECO:0000256" key="1">
    <source>
        <dbReference type="ARBA" id="ARBA00022525"/>
    </source>
</evidence>
<dbReference type="Gene3D" id="2.60.40.2550">
    <property type="match status" value="1"/>
</dbReference>
<feature type="domain" description="GlcNAc-binding protein A third" evidence="7">
    <location>
        <begin position="334"/>
        <end position="425"/>
    </location>
</feature>
<feature type="domain" description="Chitin-binding type-4" evidence="5">
    <location>
        <begin position="32"/>
        <end position="215"/>
    </location>
</feature>
<organism evidence="8 9">
    <name type="scientific">Pseudomonas kulmbachensis</name>
    <dbReference type="NCBI Taxonomy" id="3043408"/>
    <lineage>
        <taxon>Bacteria</taxon>
        <taxon>Pseudomonadati</taxon>
        <taxon>Pseudomonadota</taxon>
        <taxon>Gammaproteobacteria</taxon>
        <taxon>Pseudomonadales</taxon>
        <taxon>Pseudomonadaceae</taxon>
        <taxon>Pseudomonas</taxon>
    </lineage>
</organism>
<gene>
    <name evidence="8" type="primary">gbpA</name>
    <name evidence="8" type="ORF">ACHMWK_17990</name>
</gene>